<evidence type="ECO:0000256" key="5">
    <source>
        <dbReference type="ARBA" id="ARBA00022801"/>
    </source>
</evidence>
<evidence type="ECO:0000313" key="11">
    <source>
        <dbReference type="EMBL" id="RLM65755.1"/>
    </source>
</evidence>
<dbReference type="GO" id="GO:0008970">
    <property type="term" value="F:phospholipase A1 activity"/>
    <property type="evidence" value="ECO:0007669"/>
    <property type="project" value="TreeGrafter"/>
</dbReference>
<evidence type="ECO:0000256" key="9">
    <source>
        <dbReference type="SAM" id="MobiDB-lite"/>
    </source>
</evidence>
<evidence type="ECO:0000256" key="1">
    <source>
        <dbReference type="ARBA" id="ARBA00004229"/>
    </source>
</evidence>
<feature type="region of interest" description="Disordered" evidence="9">
    <location>
        <begin position="13"/>
        <end position="40"/>
    </location>
</feature>
<name>A0A3L6PVS7_PANMI</name>
<dbReference type="OrthoDB" id="684844at2759"/>
<dbReference type="AlphaFoldDB" id="A0A3L6PVS7"/>
<keyword evidence="5" id="KW-0378">Hydrolase</keyword>
<evidence type="ECO:0000256" key="8">
    <source>
        <dbReference type="ARBA" id="ARBA00023098"/>
    </source>
</evidence>
<keyword evidence="3" id="KW-0150">Chloroplast</keyword>
<dbReference type="PANTHER" id="PTHR31403:SF58">
    <property type="entry name" value="PHOSPHOLIPASE A1 EG1, CHLOROPLASTIC_MITOCHONDRIAL"/>
    <property type="match status" value="1"/>
</dbReference>
<dbReference type="PANTHER" id="PTHR31403">
    <property type="entry name" value="PHOSPHOLIPASE A1-IBETA2, CHLOROPLASTIC"/>
    <property type="match status" value="1"/>
</dbReference>
<dbReference type="GO" id="GO:0009507">
    <property type="term" value="C:chloroplast"/>
    <property type="evidence" value="ECO:0007669"/>
    <property type="project" value="UniProtKB-SubCell"/>
</dbReference>
<dbReference type="InterPro" id="IPR002921">
    <property type="entry name" value="Fungal_lipase-type"/>
</dbReference>
<keyword evidence="4" id="KW-0934">Plastid</keyword>
<evidence type="ECO:0000256" key="6">
    <source>
        <dbReference type="ARBA" id="ARBA00022946"/>
    </source>
</evidence>
<protein>
    <recommendedName>
        <fullName evidence="10">Fungal lipase-type domain-containing protein</fullName>
    </recommendedName>
</protein>
<dbReference type="EMBL" id="PQIB02000015">
    <property type="protein sequence ID" value="RLM65755.1"/>
    <property type="molecule type" value="Genomic_DNA"/>
</dbReference>
<feature type="domain" description="Fungal lipase-type" evidence="10">
    <location>
        <begin position="161"/>
        <end position="317"/>
    </location>
</feature>
<dbReference type="InterPro" id="IPR029058">
    <property type="entry name" value="AB_hydrolase_fold"/>
</dbReference>
<proteinExistence type="inferred from homology"/>
<dbReference type="SUPFAM" id="SSF53474">
    <property type="entry name" value="alpha/beta-Hydrolases"/>
    <property type="match status" value="1"/>
</dbReference>
<accession>A0A3L6PVS7</accession>
<evidence type="ECO:0000256" key="7">
    <source>
        <dbReference type="ARBA" id="ARBA00022963"/>
    </source>
</evidence>
<keyword evidence="8" id="KW-0443">Lipid metabolism</keyword>
<evidence type="ECO:0000259" key="10">
    <source>
        <dbReference type="Pfam" id="PF01764"/>
    </source>
</evidence>
<organism evidence="11 12">
    <name type="scientific">Panicum miliaceum</name>
    <name type="common">Proso millet</name>
    <name type="synonym">Broomcorn millet</name>
    <dbReference type="NCBI Taxonomy" id="4540"/>
    <lineage>
        <taxon>Eukaryota</taxon>
        <taxon>Viridiplantae</taxon>
        <taxon>Streptophyta</taxon>
        <taxon>Embryophyta</taxon>
        <taxon>Tracheophyta</taxon>
        <taxon>Spermatophyta</taxon>
        <taxon>Magnoliopsida</taxon>
        <taxon>Liliopsida</taxon>
        <taxon>Poales</taxon>
        <taxon>Poaceae</taxon>
        <taxon>PACMAD clade</taxon>
        <taxon>Panicoideae</taxon>
        <taxon>Panicodae</taxon>
        <taxon>Paniceae</taxon>
        <taxon>Panicinae</taxon>
        <taxon>Panicum</taxon>
        <taxon>Panicum sect. Panicum</taxon>
    </lineage>
</organism>
<keyword evidence="12" id="KW-1185">Reference proteome</keyword>
<dbReference type="Proteomes" id="UP000275267">
    <property type="component" value="Unassembled WGS sequence"/>
</dbReference>
<dbReference type="CDD" id="cd00519">
    <property type="entry name" value="Lipase_3"/>
    <property type="match status" value="1"/>
</dbReference>
<evidence type="ECO:0000256" key="4">
    <source>
        <dbReference type="ARBA" id="ARBA00022640"/>
    </source>
</evidence>
<dbReference type="Pfam" id="PF01764">
    <property type="entry name" value="Lipase_3"/>
    <property type="match status" value="1"/>
</dbReference>
<dbReference type="Gene3D" id="3.40.50.1820">
    <property type="entry name" value="alpha/beta hydrolase"/>
    <property type="match status" value="1"/>
</dbReference>
<comment type="subcellular location">
    <subcellularLocation>
        <location evidence="1">Plastid</location>
        <location evidence="1">Chloroplast</location>
    </subcellularLocation>
</comment>
<keyword evidence="6" id="KW-0809">Transit peptide</keyword>
<gene>
    <name evidence="11" type="ORF">C2845_PM16G05100</name>
</gene>
<comment type="similarity">
    <text evidence="2">Belongs to the AB hydrolase superfamily. Lipase family.</text>
</comment>
<comment type="caution">
    <text evidence="11">The sequence shown here is derived from an EMBL/GenBank/DDBJ whole genome shotgun (WGS) entry which is preliminary data.</text>
</comment>
<evidence type="ECO:0000313" key="12">
    <source>
        <dbReference type="Proteomes" id="UP000275267"/>
    </source>
</evidence>
<keyword evidence="7" id="KW-0442">Lipid degradation</keyword>
<feature type="compositionally biased region" description="Basic residues" evidence="9">
    <location>
        <begin position="377"/>
        <end position="386"/>
    </location>
</feature>
<reference evidence="12" key="1">
    <citation type="journal article" date="2019" name="Nat. Commun.">
        <title>The genome of broomcorn millet.</title>
        <authorList>
            <person name="Zou C."/>
            <person name="Miki D."/>
            <person name="Li D."/>
            <person name="Tang Q."/>
            <person name="Xiao L."/>
            <person name="Rajput S."/>
            <person name="Deng P."/>
            <person name="Jia W."/>
            <person name="Huang R."/>
            <person name="Zhang M."/>
            <person name="Sun Y."/>
            <person name="Hu J."/>
            <person name="Fu X."/>
            <person name="Schnable P.S."/>
            <person name="Li F."/>
            <person name="Zhang H."/>
            <person name="Feng B."/>
            <person name="Zhu X."/>
            <person name="Liu R."/>
            <person name="Schnable J.C."/>
            <person name="Zhu J.-K."/>
            <person name="Zhang H."/>
        </authorList>
    </citation>
    <scope>NUCLEOTIDE SEQUENCE [LARGE SCALE GENOMIC DNA]</scope>
</reference>
<feature type="compositionally biased region" description="Low complexity" evidence="9">
    <location>
        <begin position="28"/>
        <end position="40"/>
    </location>
</feature>
<dbReference type="GO" id="GO:0016042">
    <property type="term" value="P:lipid catabolic process"/>
    <property type="evidence" value="ECO:0007669"/>
    <property type="project" value="UniProtKB-KW"/>
</dbReference>
<feature type="region of interest" description="Disordered" evidence="9">
    <location>
        <begin position="369"/>
        <end position="389"/>
    </location>
</feature>
<sequence>MAFTSATLLRPRGTLQLATSPRRPKPGLPAAAPPAATRPSKATATVAAMWRQVQGSGDWAGLLQPLHPVLRDEVARYGGLVGACYDALDMDRSSAGYMRCKHRRERILEEAGGYEVTRYIYAAPDVAVPVAVAQPAGAWVGYVAVSTDEMTRRLGRRDVLVSFRCTVTPAAWRANLMSLLRPACLDARDPRPDVKVESGFLNLYTSAVAAPGGGTGSCREQQLREVPRLIASCPGGEDVSVTLAGHSMGGALALLLGYDLAELGLNRRAARRVPVSVFSFGGPRVGNAAFKARCDALGVKVLRVANVRDPVTNVPGALLNERTRRLLGGWAGGVCYVHVGAELALDFAGLHDQGSVHDLGAYVSCLARGSGRDRGGARRRRARRRPAAAAPLQPRGLVIGYNSRL</sequence>
<evidence type="ECO:0000256" key="3">
    <source>
        <dbReference type="ARBA" id="ARBA00022528"/>
    </source>
</evidence>
<evidence type="ECO:0000256" key="2">
    <source>
        <dbReference type="ARBA" id="ARBA00010701"/>
    </source>
</evidence>